<dbReference type="Proteomes" id="UP001161405">
    <property type="component" value="Unassembled WGS sequence"/>
</dbReference>
<proteinExistence type="predicted"/>
<feature type="transmembrane region" description="Helical" evidence="1">
    <location>
        <begin position="88"/>
        <end position="110"/>
    </location>
</feature>
<sequence>MRVKSYEEKLLAAANELYEKRVFWSPKPKRVAGVPLWLNRTLGWEMPSLFHMTFWQIVIFNGALFAPTKLLFDYTLFGNQDLMKTQGYWVGFALFPVLNCFLLASFFRLIAWRKGLSRWEDL</sequence>
<evidence type="ECO:0000313" key="2">
    <source>
        <dbReference type="EMBL" id="GLQ18027.1"/>
    </source>
</evidence>
<gene>
    <name evidence="2" type="ORF">GCM10007879_22760</name>
</gene>
<dbReference type="InterPro" id="IPR045644">
    <property type="entry name" value="DUF6404"/>
</dbReference>
<reference evidence="2" key="2">
    <citation type="submission" date="2023-01" db="EMBL/GenBank/DDBJ databases">
        <title>Draft genome sequence of Maritalea porphyrae strain NBRC 107169.</title>
        <authorList>
            <person name="Sun Q."/>
            <person name="Mori K."/>
        </authorList>
    </citation>
    <scope>NUCLEOTIDE SEQUENCE</scope>
    <source>
        <strain evidence="2">NBRC 107169</strain>
    </source>
</reference>
<reference evidence="2" key="1">
    <citation type="journal article" date="2014" name="Int. J. Syst. Evol. Microbiol.">
        <title>Complete genome of a new Firmicutes species belonging to the dominant human colonic microbiota ('Ruminococcus bicirculans') reveals two chromosomes and a selective capacity to utilize plant glucans.</title>
        <authorList>
            <consortium name="NISC Comparative Sequencing Program"/>
            <person name="Wegmann U."/>
            <person name="Louis P."/>
            <person name="Goesmann A."/>
            <person name="Henrissat B."/>
            <person name="Duncan S.H."/>
            <person name="Flint H.J."/>
        </authorList>
    </citation>
    <scope>NUCLEOTIDE SEQUENCE</scope>
    <source>
        <strain evidence="2">NBRC 107169</strain>
    </source>
</reference>
<evidence type="ECO:0000313" key="3">
    <source>
        <dbReference type="Proteomes" id="UP001161405"/>
    </source>
</evidence>
<name>A0ABQ5US88_9HYPH</name>
<protein>
    <recommendedName>
        <fullName evidence="4">DUF2628 domain-containing protein</fullName>
    </recommendedName>
</protein>
<evidence type="ECO:0008006" key="4">
    <source>
        <dbReference type="Google" id="ProtNLM"/>
    </source>
</evidence>
<keyword evidence="1" id="KW-1133">Transmembrane helix</keyword>
<organism evidence="2 3">
    <name type="scientific">Maritalea porphyrae</name>
    <dbReference type="NCBI Taxonomy" id="880732"/>
    <lineage>
        <taxon>Bacteria</taxon>
        <taxon>Pseudomonadati</taxon>
        <taxon>Pseudomonadota</taxon>
        <taxon>Alphaproteobacteria</taxon>
        <taxon>Hyphomicrobiales</taxon>
        <taxon>Devosiaceae</taxon>
        <taxon>Maritalea</taxon>
    </lineage>
</organism>
<keyword evidence="1" id="KW-0812">Transmembrane</keyword>
<keyword evidence="1" id="KW-0472">Membrane</keyword>
<comment type="caution">
    <text evidence="2">The sequence shown here is derived from an EMBL/GenBank/DDBJ whole genome shotgun (WGS) entry which is preliminary data.</text>
</comment>
<feature type="transmembrane region" description="Helical" evidence="1">
    <location>
        <begin position="49"/>
        <end position="68"/>
    </location>
</feature>
<accession>A0ABQ5US88</accession>
<evidence type="ECO:0000256" key="1">
    <source>
        <dbReference type="SAM" id="Phobius"/>
    </source>
</evidence>
<keyword evidence="3" id="KW-1185">Reference proteome</keyword>
<dbReference type="Pfam" id="PF19942">
    <property type="entry name" value="DUF6404"/>
    <property type="match status" value="1"/>
</dbReference>
<dbReference type="EMBL" id="BSNI01000002">
    <property type="protein sequence ID" value="GLQ18027.1"/>
    <property type="molecule type" value="Genomic_DNA"/>
</dbReference>